<evidence type="ECO:0008006" key="11">
    <source>
        <dbReference type="Google" id="ProtNLM"/>
    </source>
</evidence>
<dbReference type="STRING" id="35128.B8BTR1"/>
<keyword evidence="7" id="KW-0653">Protein transport</keyword>
<comment type="subcellular location">
    <subcellularLocation>
        <location evidence="2">Cytoplasm</location>
    </subcellularLocation>
    <subcellularLocation>
        <location evidence="1">Endosome membrane</location>
        <topology evidence="1">Peripheral membrane protein</topology>
    </subcellularLocation>
</comment>
<dbReference type="EMBL" id="CM000639">
    <property type="protein sequence ID" value="EED95142.1"/>
    <property type="molecule type" value="Genomic_DNA"/>
</dbReference>
<dbReference type="InParanoid" id="B8BTR1"/>
<dbReference type="InterPro" id="IPR016689">
    <property type="entry name" value="ESCRT-2_cplx_Snf8"/>
</dbReference>
<gene>
    <name evidence="9" type="ORF">THAPSDRAFT_32191</name>
</gene>
<protein>
    <recommendedName>
        <fullName evidence="11">Vacuolar-sorting protein SNF8</fullName>
    </recommendedName>
</protein>
<name>B8BTR1_THAPS</name>
<evidence type="ECO:0000256" key="2">
    <source>
        <dbReference type="ARBA" id="ARBA00004496"/>
    </source>
</evidence>
<dbReference type="GeneID" id="7442251"/>
<evidence type="ECO:0000256" key="5">
    <source>
        <dbReference type="ARBA" id="ARBA00022490"/>
    </source>
</evidence>
<dbReference type="InterPro" id="IPR036390">
    <property type="entry name" value="WH_DNA-bd_sf"/>
</dbReference>
<keyword evidence="4" id="KW-0813">Transport</keyword>
<dbReference type="Gene3D" id="6.10.140.180">
    <property type="match status" value="1"/>
</dbReference>
<dbReference type="PANTHER" id="PTHR12806">
    <property type="entry name" value="EAP30 SUBUNIT OF ELL COMPLEX"/>
    <property type="match status" value="1"/>
</dbReference>
<dbReference type="AlphaFoldDB" id="B8BTR1"/>
<dbReference type="FunFam" id="1.10.10.10:FF:000397">
    <property type="entry name" value="Vacuolar-sorting protein SNF8"/>
    <property type="match status" value="1"/>
</dbReference>
<dbReference type="PANTHER" id="PTHR12806:SF0">
    <property type="entry name" value="VACUOLAR-SORTING PROTEIN SNF8"/>
    <property type="match status" value="1"/>
</dbReference>
<evidence type="ECO:0000256" key="7">
    <source>
        <dbReference type="ARBA" id="ARBA00022927"/>
    </source>
</evidence>
<evidence type="ECO:0000256" key="1">
    <source>
        <dbReference type="ARBA" id="ARBA00004481"/>
    </source>
</evidence>
<sequence length="213" mass="23708">METVEKLEIHLAKFAKKHKHAIQQDPAFRAKFLEMCGPLGVDPLSAEKGFWGSMLGIGEFYYELSVKVAEVCLASRSRNGGIIRVSEVKDILTQRGTKFKFAHSQNKSTYSEEDIITSVKKLSMLGSGFRTVKVGRATIIVSVPEELDDDHMQAMSVAEDDNCGVYGMVTVADLNGSLGWDDERSKRALELLLGKGMAWLDSHCGVDLYWFPR</sequence>
<reference evidence="9 10" key="1">
    <citation type="journal article" date="2004" name="Science">
        <title>The genome of the diatom Thalassiosira pseudonana: ecology, evolution, and metabolism.</title>
        <authorList>
            <person name="Armbrust E.V."/>
            <person name="Berges J.A."/>
            <person name="Bowler C."/>
            <person name="Green B.R."/>
            <person name="Martinez D."/>
            <person name="Putnam N.H."/>
            <person name="Zhou S."/>
            <person name="Allen A.E."/>
            <person name="Apt K.E."/>
            <person name="Bechner M."/>
            <person name="Brzezinski M.A."/>
            <person name="Chaal B.K."/>
            <person name="Chiovitti A."/>
            <person name="Davis A.K."/>
            <person name="Demarest M.S."/>
            <person name="Detter J.C."/>
            <person name="Glavina T."/>
            <person name="Goodstein D."/>
            <person name="Hadi M.Z."/>
            <person name="Hellsten U."/>
            <person name="Hildebrand M."/>
            <person name="Jenkins B.D."/>
            <person name="Jurka J."/>
            <person name="Kapitonov V.V."/>
            <person name="Kroger N."/>
            <person name="Lau W.W."/>
            <person name="Lane T.W."/>
            <person name="Larimer F.W."/>
            <person name="Lippmeier J.C."/>
            <person name="Lucas S."/>
            <person name="Medina M."/>
            <person name="Montsant A."/>
            <person name="Obornik M."/>
            <person name="Parker M.S."/>
            <person name="Palenik B."/>
            <person name="Pazour G.J."/>
            <person name="Richardson P.M."/>
            <person name="Rynearson T.A."/>
            <person name="Saito M.A."/>
            <person name="Schwartz D.C."/>
            <person name="Thamatrakoln K."/>
            <person name="Valentin K."/>
            <person name="Vardi A."/>
            <person name="Wilkerson F.P."/>
            <person name="Rokhsar D.S."/>
        </authorList>
    </citation>
    <scope>NUCLEOTIDE SEQUENCE [LARGE SCALE GENOMIC DNA]</scope>
    <source>
        <strain evidence="9 10">CCMP1335</strain>
    </source>
</reference>
<dbReference type="PaxDb" id="35128-Thaps32191"/>
<comment type="similarity">
    <text evidence="3">Belongs to the SNF8 family.</text>
</comment>
<dbReference type="Gene3D" id="1.10.10.10">
    <property type="entry name" value="Winged helix-like DNA-binding domain superfamily/Winged helix DNA-binding domain"/>
    <property type="match status" value="2"/>
</dbReference>
<dbReference type="GO" id="GO:0043328">
    <property type="term" value="P:protein transport to vacuole involved in ubiquitin-dependent protein catabolic process via the multivesicular body sorting pathway"/>
    <property type="evidence" value="ECO:0000318"/>
    <property type="project" value="GO_Central"/>
</dbReference>
<keyword evidence="5" id="KW-0963">Cytoplasm</keyword>
<organism evidence="9 10">
    <name type="scientific">Thalassiosira pseudonana</name>
    <name type="common">Marine diatom</name>
    <name type="synonym">Cyclotella nana</name>
    <dbReference type="NCBI Taxonomy" id="35128"/>
    <lineage>
        <taxon>Eukaryota</taxon>
        <taxon>Sar</taxon>
        <taxon>Stramenopiles</taxon>
        <taxon>Ochrophyta</taxon>
        <taxon>Bacillariophyta</taxon>
        <taxon>Coscinodiscophyceae</taxon>
        <taxon>Thalassiosirophycidae</taxon>
        <taxon>Thalassiosirales</taxon>
        <taxon>Thalassiosiraceae</taxon>
        <taxon>Thalassiosira</taxon>
    </lineage>
</organism>
<dbReference type="KEGG" id="tps:THAPSDRAFT_32191"/>
<evidence type="ECO:0000256" key="4">
    <source>
        <dbReference type="ARBA" id="ARBA00022448"/>
    </source>
</evidence>
<reference evidence="9 10" key="2">
    <citation type="journal article" date="2008" name="Nature">
        <title>The Phaeodactylum genome reveals the evolutionary history of diatom genomes.</title>
        <authorList>
            <person name="Bowler C."/>
            <person name="Allen A.E."/>
            <person name="Badger J.H."/>
            <person name="Grimwood J."/>
            <person name="Jabbari K."/>
            <person name="Kuo A."/>
            <person name="Maheswari U."/>
            <person name="Martens C."/>
            <person name="Maumus F."/>
            <person name="Otillar R.P."/>
            <person name="Rayko E."/>
            <person name="Salamov A."/>
            <person name="Vandepoele K."/>
            <person name="Beszteri B."/>
            <person name="Gruber A."/>
            <person name="Heijde M."/>
            <person name="Katinka M."/>
            <person name="Mock T."/>
            <person name="Valentin K."/>
            <person name="Verret F."/>
            <person name="Berges J.A."/>
            <person name="Brownlee C."/>
            <person name="Cadoret J.P."/>
            <person name="Chiovitti A."/>
            <person name="Choi C.J."/>
            <person name="Coesel S."/>
            <person name="De Martino A."/>
            <person name="Detter J.C."/>
            <person name="Durkin C."/>
            <person name="Falciatore A."/>
            <person name="Fournet J."/>
            <person name="Haruta M."/>
            <person name="Huysman M.J."/>
            <person name="Jenkins B.D."/>
            <person name="Jiroutova K."/>
            <person name="Jorgensen R.E."/>
            <person name="Joubert Y."/>
            <person name="Kaplan A."/>
            <person name="Kroger N."/>
            <person name="Kroth P.G."/>
            <person name="La Roche J."/>
            <person name="Lindquist E."/>
            <person name="Lommer M."/>
            <person name="Martin-Jezequel V."/>
            <person name="Lopez P.J."/>
            <person name="Lucas S."/>
            <person name="Mangogna M."/>
            <person name="McGinnis K."/>
            <person name="Medlin L.K."/>
            <person name="Montsant A."/>
            <person name="Oudot-Le Secq M.P."/>
            <person name="Napoli C."/>
            <person name="Obornik M."/>
            <person name="Parker M.S."/>
            <person name="Petit J.L."/>
            <person name="Porcel B.M."/>
            <person name="Poulsen N."/>
            <person name="Robison M."/>
            <person name="Rychlewski L."/>
            <person name="Rynearson T.A."/>
            <person name="Schmutz J."/>
            <person name="Shapiro H."/>
            <person name="Siaut M."/>
            <person name="Stanley M."/>
            <person name="Sussman M.R."/>
            <person name="Taylor A.R."/>
            <person name="Vardi A."/>
            <person name="von Dassow P."/>
            <person name="Vyverman W."/>
            <person name="Willis A."/>
            <person name="Wyrwicz L.S."/>
            <person name="Rokhsar D.S."/>
            <person name="Weissenbach J."/>
            <person name="Armbrust E.V."/>
            <person name="Green B.R."/>
            <person name="Van de Peer Y."/>
            <person name="Grigoriev I.V."/>
        </authorList>
    </citation>
    <scope>NUCLEOTIDE SEQUENCE [LARGE SCALE GENOMIC DNA]</scope>
    <source>
        <strain evidence="9 10">CCMP1335</strain>
    </source>
</reference>
<dbReference type="InterPro" id="IPR040608">
    <property type="entry name" value="Snf8/Vps36"/>
</dbReference>
<dbReference type="Pfam" id="PF04157">
    <property type="entry name" value="EAP30"/>
    <property type="match status" value="1"/>
</dbReference>
<keyword evidence="8" id="KW-0472">Membrane</keyword>
<dbReference type="eggNOG" id="KOG3341">
    <property type="taxonomic scope" value="Eukaryota"/>
</dbReference>
<dbReference type="HOGENOM" id="CLU_070147_2_1_1"/>
<evidence type="ECO:0000256" key="6">
    <source>
        <dbReference type="ARBA" id="ARBA00022753"/>
    </source>
</evidence>
<dbReference type="GO" id="GO:0000814">
    <property type="term" value="C:ESCRT II complex"/>
    <property type="evidence" value="ECO:0000318"/>
    <property type="project" value="GO_Central"/>
</dbReference>
<evidence type="ECO:0000313" key="10">
    <source>
        <dbReference type="Proteomes" id="UP000001449"/>
    </source>
</evidence>
<keyword evidence="10" id="KW-1185">Reference proteome</keyword>
<evidence type="ECO:0000256" key="3">
    <source>
        <dbReference type="ARBA" id="ARBA00009834"/>
    </source>
</evidence>
<dbReference type="OMA" id="QIVEVCM"/>
<dbReference type="Proteomes" id="UP000001449">
    <property type="component" value="Chromosome 2"/>
</dbReference>
<evidence type="ECO:0000313" key="9">
    <source>
        <dbReference type="EMBL" id="EED95142.1"/>
    </source>
</evidence>
<proteinExistence type="inferred from homology"/>
<evidence type="ECO:0000256" key="8">
    <source>
        <dbReference type="ARBA" id="ARBA00023136"/>
    </source>
</evidence>
<accession>B8BTR1</accession>
<dbReference type="SUPFAM" id="SSF46785">
    <property type="entry name" value="Winged helix' DNA-binding domain"/>
    <property type="match status" value="2"/>
</dbReference>
<dbReference type="InterPro" id="IPR036388">
    <property type="entry name" value="WH-like_DNA-bd_sf"/>
</dbReference>
<dbReference type="RefSeq" id="XP_002287699.1">
    <property type="nucleotide sequence ID" value="XM_002287663.1"/>
</dbReference>
<keyword evidence="6" id="KW-0967">Endosome</keyword>